<dbReference type="Proteomes" id="UP001217089">
    <property type="component" value="Unassembled WGS sequence"/>
</dbReference>
<accession>A0ABQ9FQN7</accession>
<feature type="domain" description="Sodium/calcium exchanger" evidence="2">
    <location>
        <begin position="51"/>
        <end position="116"/>
    </location>
</feature>
<reference evidence="3 4" key="1">
    <citation type="submission" date="2022-12" db="EMBL/GenBank/DDBJ databases">
        <title>Chromosome-level genome of Tegillarca granosa.</title>
        <authorList>
            <person name="Kim J."/>
        </authorList>
    </citation>
    <scope>NUCLEOTIDE SEQUENCE [LARGE SCALE GENOMIC DNA]</scope>
    <source>
        <strain evidence="3">Teg-2019</strain>
        <tissue evidence="3">Adductor muscle</tissue>
    </source>
</reference>
<name>A0ABQ9FQN7_TEGGR</name>
<evidence type="ECO:0000256" key="1">
    <source>
        <dbReference type="SAM" id="MobiDB-lite"/>
    </source>
</evidence>
<keyword evidence="4" id="KW-1185">Reference proteome</keyword>
<feature type="region of interest" description="Disordered" evidence="1">
    <location>
        <begin position="112"/>
        <end position="132"/>
    </location>
</feature>
<proteinExistence type="predicted"/>
<feature type="compositionally biased region" description="Polar residues" evidence="1">
    <location>
        <begin position="112"/>
        <end position="122"/>
    </location>
</feature>
<dbReference type="Pfam" id="PF16494">
    <property type="entry name" value="Na_Ca_ex_C"/>
    <property type="match status" value="1"/>
</dbReference>
<protein>
    <recommendedName>
        <fullName evidence="2">Sodium/calcium exchanger domain-containing protein</fullName>
    </recommendedName>
</protein>
<evidence type="ECO:0000259" key="2">
    <source>
        <dbReference type="Pfam" id="PF16494"/>
    </source>
</evidence>
<organism evidence="3 4">
    <name type="scientific">Tegillarca granosa</name>
    <name type="common">Malaysian cockle</name>
    <name type="synonym">Anadara granosa</name>
    <dbReference type="NCBI Taxonomy" id="220873"/>
    <lineage>
        <taxon>Eukaryota</taxon>
        <taxon>Metazoa</taxon>
        <taxon>Spiralia</taxon>
        <taxon>Lophotrochozoa</taxon>
        <taxon>Mollusca</taxon>
        <taxon>Bivalvia</taxon>
        <taxon>Autobranchia</taxon>
        <taxon>Pteriomorphia</taxon>
        <taxon>Arcoida</taxon>
        <taxon>Arcoidea</taxon>
        <taxon>Arcidae</taxon>
        <taxon>Tegillarca</taxon>
    </lineage>
</organism>
<dbReference type="InterPro" id="IPR032452">
    <property type="entry name" value="Na_Ca_Ex_C-exten"/>
</dbReference>
<evidence type="ECO:0000313" key="4">
    <source>
        <dbReference type="Proteomes" id="UP001217089"/>
    </source>
</evidence>
<gene>
    <name evidence="3" type="ORF">KUTeg_002852</name>
</gene>
<dbReference type="EMBL" id="JARBDR010000193">
    <property type="protein sequence ID" value="KAJ8319594.1"/>
    <property type="molecule type" value="Genomic_DNA"/>
</dbReference>
<evidence type="ECO:0000313" key="3">
    <source>
        <dbReference type="EMBL" id="KAJ8319594.1"/>
    </source>
</evidence>
<feature type="compositionally biased region" description="Basic and acidic residues" evidence="1">
    <location>
        <begin position="123"/>
        <end position="132"/>
    </location>
</feature>
<sequence length="132" mass="15316">MSFDNDIRLSGNDKSLGSKYFYCKGDNFAFPTCSGTNNVIKISDSFKENLRKNVLEKEHADKQVIVEVLRRLKSKKNIDENDVAQLTSHLMEQNKSHDRGWYRINAIRNMTGSQSLQTPMNKRTNEKEKSYH</sequence>
<comment type="caution">
    <text evidence="3">The sequence shown here is derived from an EMBL/GenBank/DDBJ whole genome shotgun (WGS) entry which is preliminary data.</text>
</comment>